<sequence>MSLVNKKPRTSYAQLPQETKDRRNQCRRELHSNLTEEARLKRNERRRLTYAKNANIYREMRKSNKKTECDKCCGEATQIDQLNNLEVMVEAVPDEIISTDQNNMQTSMVGVIENVSSSIPSTLLKVKKGSEFSSSSIKADNTYRGVQMVGLPFEIAQTITFEDRLGQPKMRSVQSLMVEKLCFTYRNILLTYLALSIYDHEDHTIMINRLLCGSLNVEFVGSYVAANLLLLLQILLKDYCMAKLAAQQPTMNMHACFLVMANGYMTSTTDLLKDLYHDAELFLVAQKTVAMLFLTVLETTGITAFDLTRAIESFIRHEEFLPRELSTHLKSLEEQLLESMVNVLERLRFGKLMQASITSELVCYACAIQQNDVIIKNKMNQRDSIEVSDQQLEPKLEMAAIVQHDFMQINNPQPQVNDEELEPKLEMAAIVQHDFMQINNPQPQPEAEPPVSMELIETYEHLKAEIIDLFQMLKVTRSSSQHLALALQINPSLQLLRQFDQQVEEQIRANLQQELQEFQQNMLWDEIAIHEIAIPWNTD</sequence>
<dbReference type="OrthoDB" id="844594at2759"/>
<dbReference type="PANTHER" id="PTHR13742">
    <property type="entry name" value="RETINOBLASTOMA-ASSOCIATED PROTEIN RB -RELATED"/>
    <property type="match status" value="1"/>
</dbReference>
<dbReference type="PANTHER" id="PTHR13742:SF17">
    <property type="entry name" value="RE32990P-RELATED"/>
    <property type="match status" value="1"/>
</dbReference>
<dbReference type="GO" id="GO:0000785">
    <property type="term" value="C:chromatin"/>
    <property type="evidence" value="ECO:0007669"/>
    <property type="project" value="TreeGrafter"/>
</dbReference>
<dbReference type="GO" id="GO:0006357">
    <property type="term" value="P:regulation of transcription by RNA polymerase II"/>
    <property type="evidence" value="ECO:0007669"/>
    <property type="project" value="InterPro"/>
</dbReference>
<feature type="region of interest" description="Disordered" evidence="1">
    <location>
        <begin position="1"/>
        <end position="23"/>
    </location>
</feature>
<dbReference type="SUPFAM" id="SSF47954">
    <property type="entry name" value="Cyclin-like"/>
    <property type="match status" value="1"/>
</dbReference>
<dbReference type="InterPro" id="IPR036915">
    <property type="entry name" value="Cyclin-like_sf"/>
</dbReference>
<protein>
    <recommendedName>
        <fullName evidence="2">Retinoblastoma-associated protein A-box domain-containing protein</fullName>
    </recommendedName>
</protein>
<dbReference type="GO" id="GO:0000977">
    <property type="term" value="F:RNA polymerase II transcription regulatory region sequence-specific DNA binding"/>
    <property type="evidence" value="ECO:0007669"/>
    <property type="project" value="TreeGrafter"/>
</dbReference>
<gene>
    <name evidence="3" type="ORF">RHSIM_Rhsim02G0185900</name>
</gene>
<dbReference type="GO" id="GO:2000134">
    <property type="term" value="P:negative regulation of G1/S transition of mitotic cell cycle"/>
    <property type="evidence" value="ECO:0007669"/>
    <property type="project" value="TreeGrafter"/>
</dbReference>
<dbReference type="Pfam" id="PF01858">
    <property type="entry name" value="RB_A"/>
    <property type="match status" value="1"/>
</dbReference>
<organism evidence="3 4">
    <name type="scientific">Rhododendron simsii</name>
    <name type="common">Sims's rhododendron</name>
    <dbReference type="NCBI Taxonomy" id="118357"/>
    <lineage>
        <taxon>Eukaryota</taxon>
        <taxon>Viridiplantae</taxon>
        <taxon>Streptophyta</taxon>
        <taxon>Embryophyta</taxon>
        <taxon>Tracheophyta</taxon>
        <taxon>Spermatophyta</taxon>
        <taxon>Magnoliopsida</taxon>
        <taxon>eudicotyledons</taxon>
        <taxon>Gunneridae</taxon>
        <taxon>Pentapetalae</taxon>
        <taxon>asterids</taxon>
        <taxon>Ericales</taxon>
        <taxon>Ericaceae</taxon>
        <taxon>Ericoideae</taxon>
        <taxon>Rhodoreae</taxon>
        <taxon>Rhododendron</taxon>
    </lineage>
</organism>
<keyword evidence="4" id="KW-1185">Reference proteome</keyword>
<dbReference type="AlphaFoldDB" id="A0A834H9H1"/>
<name>A0A834H9H1_RHOSS</name>
<dbReference type="Proteomes" id="UP000626092">
    <property type="component" value="Unassembled WGS sequence"/>
</dbReference>
<evidence type="ECO:0000313" key="4">
    <source>
        <dbReference type="Proteomes" id="UP000626092"/>
    </source>
</evidence>
<comment type="caution">
    <text evidence="3">The sequence shown here is derived from an EMBL/GenBank/DDBJ whole genome shotgun (WGS) entry which is preliminary data.</text>
</comment>
<reference evidence="3" key="1">
    <citation type="submission" date="2019-11" db="EMBL/GenBank/DDBJ databases">
        <authorList>
            <person name="Liu Y."/>
            <person name="Hou J."/>
            <person name="Li T.-Q."/>
            <person name="Guan C.-H."/>
            <person name="Wu X."/>
            <person name="Wu H.-Z."/>
            <person name="Ling F."/>
            <person name="Zhang R."/>
            <person name="Shi X.-G."/>
            <person name="Ren J.-P."/>
            <person name="Chen E.-F."/>
            <person name="Sun J.-M."/>
        </authorList>
    </citation>
    <scope>NUCLEOTIDE SEQUENCE</scope>
    <source>
        <strain evidence="3">Adult_tree_wgs_1</strain>
        <tissue evidence="3">Leaves</tissue>
    </source>
</reference>
<dbReference type="GO" id="GO:0005634">
    <property type="term" value="C:nucleus"/>
    <property type="evidence" value="ECO:0007669"/>
    <property type="project" value="InterPro"/>
</dbReference>
<dbReference type="EMBL" id="WJXA01000002">
    <property type="protein sequence ID" value="KAF7149992.1"/>
    <property type="molecule type" value="Genomic_DNA"/>
</dbReference>
<accession>A0A834H9H1</accession>
<dbReference type="GO" id="GO:0030154">
    <property type="term" value="P:cell differentiation"/>
    <property type="evidence" value="ECO:0007669"/>
    <property type="project" value="TreeGrafter"/>
</dbReference>
<dbReference type="InterPro" id="IPR002720">
    <property type="entry name" value="RB_A"/>
</dbReference>
<evidence type="ECO:0000259" key="2">
    <source>
        <dbReference type="Pfam" id="PF01858"/>
    </source>
</evidence>
<dbReference type="GO" id="GO:0005667">
    <property type="term" value="C:transcription regulator complex"/>
    <property type="evidence" value="ECO:0007669"/>
    <property type="project" value="TreeGrafter"/>
</dbReference>
<dbReference type="Gene3D" id="1.10.472.10">
    <property type="entry name" value="Cyclin-like"/>
    <property type="match status" value="1"/>
</dbReference>
<proteinExistence type="predicted"/>
<feature type="domain" description="Retinoblastoma-associated protein A-box" evidence="2">
    <location>
        <begin position="279"/>
        <end position="341"/>
    </location>
</feature>
<evidence type="ECO:0000256" key="1">
    <source>
        <dbReference type="SAM" id="MobiDB-lite"/>
    </source>
</evidence>
<evidence type="ECO:0000313" key="3">
    <source>
        <dbReference type="EMBL" id="KAF7149992.1"/>
    </source>
</evidence>
<dbReference type="InterPro" id="IPR028309">
    <property type="entry name" value="RB_fam"/>
</dbReference>